<comment type="caution">
    <text evidence="5">The sequence shown here is derived from an EMBL/GenBank/DDBJ whole genome shotgun (WGS) entry which is preliminary data.</text>
</comment>
<dbReference type="InterPro" id="IPR050057">
    <property type="entry name" value="Prokaryotic/Mito_RF"/>
</dbReference>
<accession>A0A2M8KVU9</accession>
<evidence type="ECO:0000259" key="4">
    <source>
        <dbReference type="PROSITE" id="PS00745"/>
    </source>
</evidence>
<proteinExistence type="inferred from homology"/>
<name>A0A2M8KVU9_9BACT</name>
<dbReference type="PROSITE" id="PS00745">
    <property type="entry name" value="RF_PROK_I"/>
    <property type="match status" value="1"/>
</dbReference>
<dbReference type="SMART" id="SM00937">
    <property type="entry name" value="PCRF"/>
    <property type="match status" value="1"/>
</dbReference>
<reference evidence="6" key="1">
    <citation type="submission" date="2017-09" db="EMBL/GenBank/DDBJ databases">
        <title>Depth-based differentiation of microbial function through sediment-hosted aquifers and enrichment of novel symbionts in the deep terrestrial subsurface.</title>
        <authorList>
            <person name="Probst A.J."/>
            <person name="Ladd B."/>
            <person name="Jarett J.K."/>
            <person name="Geller-Mcgrath D.E."/>
            <person name="Sieber C.M.K."/>
            <person name="Emerson J.B."/>
            <person name="Anantharaman K."/>
            <person name="Thomas B.C."/>
            <person name="Malmstrom R."/>
            <person name="Stieglmeier M."/>
            <person name="Klingl A."/>
            <person name="Woyke T."/>
            <person name="Ryan C.M."/>
            <person name="Banfield J.F."/>
        </authorList>
    </citation>
    <scope>NUCLEOTIDE SEQUENCE [LARGE SCALE GENOMIC DNA]</scope>
</reference>
<evidence type="ECO:0000256" key="1">
    <source>
        <dbReference type="ARBA" id="ARBA00010835"/>
    </source>
</evidence>
<keyword evidence="2" id="KW-0488">Methylation</keyword>
<dbReference type="InterPro" id="IPR000352">
    <property type="entry name" value="Pep_chain_release_fac_I"/>
</dbReference>
<dbReference type="GO" id="GO:0005737">
    <property type="term" value="C:cytoplasm"/>
    <property type="evidence" value="ECO:0007669"/>
    <property type="project" value="UniProtKB-ARBA"/>
</dbReference>
<dbReference type="Pfam" id="PF00472">
    <property type="entry name" value="RF-1"/>
    <property type="match status" value="1"/>
</dbReference>
<dbReference type="InterPro" id="IPR045853">
    <property type="entry name" value="Pep_chain_release_fac_I_sf"/>
</dbReference>
<feature type="domain" description="Prokaryotic-type class I peptide chain release factors" evidence="4">
    <location>
        <begin position="112"/>
        <end position="128"/>
    </location>
</feature>
<dbReference type="EMBL" id="PFEE01000004">
    <property type="protein sequence ID" value="PJE64003.1"/>
    <property type="molecule type" value="Genomic_DNA"/>
</dbReference>
<dbReference type="SUPFAM" id="SSF75620">
    <property type="entry name" value="Release factor"/>
    <property type="match status" value="1"/>
</dbReference>
<sequence length="229" mass="25904">MNTSVCYLELRAGVGGEEAKLWASDLFAMYTKYAQKKGWKAAMVSEDTMQIKGEGCYSLLKNETGAHRVQRIPTTERYGRIHTSIATVLVTPEVPQQDVHINQSDLEWQFYRAGGHGGQNVNKVATAVRLTHKPTGLVVTCSTERFQQQNRQIALGLLAGRLQQMEDDKRRGIHSFFLDQAGTGERAEKIRTYNFPQNRLTDHRVGKSFHNLDRIIEGDLDKMLTTIHT</sequence>
<dbReference type="Gene3D" id="3.30.70.1660">
    <property type="match status" value="1"/>
</dbReference>
<dbReference type="AlphaFoldDB" id="A0A2M8KVU9"/>
<comment type="similarity">
    <text evidence="1">Belongs to the prokaryotic/mitochondrial release factor family.</text>
</comment>
<dbReference type="PANTHER" id="PTHR43804">
    <property type="entry name" value="LD18447P"/>
    <property type="match status" value="1"/>
</dbReference>
<dbReference type="Pfam" id="PF03462">
    <property type="entry name" value="PCRF"/>
    <property type="match status" value="1"/>
</dbReference>
<evidence type="ECO:0000313" key="5">
    <source>
        <dbReference type="EMBL" id="PJE64003.1"/>
    </source>
</evidence>
<dbReference type="InterPro" id="IPR005139">
    <property type="entry name" value="PCRF"/>
</dbReference>
<evidence type="ECO:0000313" key="6">
    <source>
        <dbReference type="Proteomes" id="UP000231569"/>
    </source>
</evidence>
<dbReference type="Proteomes" id="UP000231569">
    <property type="component" value="Unassembled WGS sequence"/>
</dbReference>
<gene>
    <name evidence="5" type="ORF">COU89_00190</name>
</gene>
<keyword evidence="3" id="KW-0648">Protein biosynthesis</keyword>
<dbReference type="PANTHER" id="PTHR43804:SF7">
    <property type="entry name" value="LD18447P"/>
    <property type="match status" value="1"/>
</dbReference>
<dbReference type="Gene3D" id="3.30.160.20">
    <property type="match status" value="1"/>
</dbReference>
<evidence type="ECO:0000256" key="3">
    <source>
        <dbReference type="ARBA" id="ARBA00022917"/>
    </source>
</evidence>
<evidence type="ECO:0000256" key="2">
    <source>
        <dbReference type="ARBA" id="ARBA00022481"/>
    </source>
</evidence>
<organism evidence="5 6">
    <name type="scientific">Candidatus Roizmanbacteria bacterium CG10_big_fil_rev_8_21_14_0_10_45_7</name>
    <dbReference type="NCBI Taxonomy" id="1974854"/>
    <lineage>
        <taxon>Bacteria</taxon>
        <taxon>Candidatus Roizmaniibacteriota</taxon>
    </lineage>
</organism>
<protein>
    <recommendedName>
        <fullName evidence="4">Prokaryotic-type class I peptide chain release factors domain-containing protein</fullName>
    </recommendedName>
</protein>
<dbReference type="GO" id="GO:0003747">
    <property type="term" value="F:translation release factor activity"/>
    <property type="evidence" value="ECO:0007669"/>
    <property type="project" value="InterPro"/>
</dbReference>